<accession>A0ABZ2SN79</accession>
<dbReference type="EMBL" id="CP147251">
    <property type="protein sequence ID" value="WYJ76586.1"/>
    <property type="molecule type" value="Genomic_DNA"/>
</dbReference>
<reference evidence="3 4" key="2">
    <citation type="submission" date="2024-03" db="EMBL/GenBank/DDBJ databases">
        <title>The Genome Sequence of Enterococcus sp. DIV2402.</title>
        <authorList>
            <consortium name="The Broad Institute Genomics Platform"/>
            <consortium name="The Broad Institute Microbial Omics Core"/>
            <consortium name="The Broad Institute Genomic Center for Infectious Diseases"/>
            <person name="Earl A."/>
            <person name="Manson A."/>
            <person name="Gilmore M."/>
            <person name="Schwartman J."/>
            <person name="Shea T."/>
            <person name="Abouelleil A."/>
            <person name="Cao P."/>
            <person name="Chapman S."/>
            <person name="Cusick C."/>
            <person name="Young S."/>
            <person name="Neafsey D."/>
            <person name="Nusbaum C."/>
            <person name="Birren B."/>
        </authorList>
    </citation>
    <scope>NUCLEOTIDE SEQUENCE [LARGE SCALE GENOMIC DNA]</scope>
    <source>
        <strain evidence="3 4">DIV2402</strain>
    </source>
</reference>
<evidence type="ECO:0000313" key="3">
    <source>
        <dbReference type="EMBL" id="WYJ76586.1"/>
    </source>
</evidence>
<gene>
    <name evidence="3" type="ORF">DOK78_001219</name>
</gene>
<keyword evidence="2" id="KW-0862">Zinc</keyword>
<dbReference type="InterPro" id="IPR014710">
    <property type="entry name" value="RmlC-like_jellyroll"/>
</dbReference>
<evidence type="ECO:0000256" key="1">
    <source>
        <dbReference type="ARBA" id="ARBA00022723"/>
    </source>
</evidence>
<dbReference type="InterPro" id="IPR051804">
    <property type="entry name" value="Carb_Metab_Reg_Kinase/Isom"/>
</dbReference>
<dbReference type="PANTHER" id="PTHR42742:SF3">
    <property type="entry name" value="FRUCTOKINASE"/>
    <property type="match status" value="1"/>
</dbReference>
<organism evidence="3 4">
    <name type="scientific">Candidatus Enterococcus lowellii</name>
    <dbReference type="NCBI Taxonomy" id="2230877"/>
    <lineage>
        <taxon>Bacteria</taxon>
        <taxon>Bacillati</taxon>
        <taxon>Bacillota</taxon>
        <taxon>Bacilli</taxon>
        <taxon>Lactobacillales</taxon>
        <taxon>Enterococcaceae</taxon>
        <taxon>Enterococcus</taxon>
    </lineage>
</organism>
<dbReference type="Gene3D" id="2.60.120.10">
    <property type="entry name" value="Jelly Rolls"/>
    <property type="match status" value="1"/>
</dbReference>
<dbReference type="Proteomes" id="UP000664701">
    <property type="component" value="Chromosome"/>
</dbReference>
<dbReference type="CDD" id="cd07010">
    <property type="entry name" value="cupin_PMI_type_I_N_bac"/>
    <property type="match status" value="1"/>
</dbReference>
<protein>
    <recommendedName>
        <fullName evidence="5">Mannose-6-phosphate isomerase</fullName>
    </recommendedName>
</protein>
<keyword evidence="4" id="KW-1185">Reference proteome</keyword>
<dbReference type="PANTHER" id="PTHR42742">
    <property type="entry name" value="TRANSCRIPTIONAL REPRESSOR MPRA"/>
    <property type="match status" value="1"/>
</dbReference>
<name>A0ABZ2SN79_9ENTE</name>
<proteinExistence type="predicted"/>
<keyword evidence="1" id="KW-0479">Metal-binding</keyword>
<dbReference type="SUPFAM" id="SSF51182">
    <property type="entry name" value="RmlC-like cupins"/>
    <property type="match status" value="1"/>
</dbReference>
<reference evidence="3 4" key="1">
    <citation type="submission" date="2021-03" db="EMBL/GenBank/DDBJ databases">
        <authorList>
            <person name="Gilmore M.S."/>
            <person name="Schwartzman J."/>
            <person name="Van Tyne D."/>
            <person name="Martin M."/>
            <person name="Earl A.M."/>
            <person name="Manson A.L."/>
            <person name="Straub T."/>
            <person name="Salamzade R."/>
            <person name="Saavedra J."/>
            <person name="Lebreton F."/>
            <person name="Prichula J."/>
            <person name="Schaufler K."/>
            <person name="Gaca A."/>
            <person name="Sgardioli B."/>
            <person name="Wagenaar J."/>
            <person name="Strong T."/>
        </authorList>
    </citation>
    <scope>NUCLEOTIDE SEQUENCE [LARGE SCALE GENOMIC DNA]</scope>
    <source>
        <strain evidence="3 4">DIV2402</strain>
    </source>
</reference>
<evidence type="ECO:0000256" key="2">
    <source>
        <dbReference type="ARBA" id="ARBA00022833"/>
    </source>
</evidence>
<sequence length="578" mass="66591">MNYDFFPETAITKQFDVYAGEEEILELIRKRMENEGLNVITIESYPVLDKQLLRTTLLEQLEIDVLIDSDTLFYNSQVITEMIADNLTEDRVFGFMSHHSLTDFIDLDQQRMLIKQIEIALNEKKRIGIYGVGASLVYAPDLLIYADLPRWEIQQRYRSGKYSNWKGKNQGEDSLRMIKRGYFFEWRVADKQKRSIYEKIDYFMDTLQDDWVLVDHSTYNQALLEVAQQPFSLVPFFDPGVWGGHWMQKQFSFCQDEVNLAWSFNGVPEENSLILDFGKAKMEIPGNNLVYFQGECLLGRRVYGRFGAEFPIRFNFLDTMGGSNLSLQVHPTIEYAQEVFGAKYTQDESYYILQAQEDAVVYLGVKNGVSKDELMAALQRASEGKEDFPTQKFIYQQPVKKHDHYSIPSGTIHSSGANSVVLEISATPNRYTFKLWDWGRVDLDGLPRPVHLKHGEPNIDIRRDENWVKKELVNPFEIIDVGEGWMEERTGLHETEFIETRRHSFSVPVIHENHGSVNVLNLVEGEEAVVESIDGSFAPFTVHYAQTFIIPESVKAYKISPSGTSSGKTIKTMKAFVR</sequence>
<evidence type="ECO:0000313" key="4">
    <source>
        <dbReference type="Proteomes" id="UP000664701"/>
    </source>
</evidence>
<evidence type="ECO:0008006" key="5">
    <source>
        <dbReference type="Google" id="ProtNLM"/>
    </source>
</evidence>
<dbReference type="RefSeq" id="WP_207941280.1">
    <property type="nucleotide sequence ID" value="NZ_CP147251.1"/>
</dbReference>
<dbReference type="InterPro" id="IPR011051">
    <property type="entry name" value="RmlC_Cupin_sf"/>
</dbReference>